<dbReference type="Pfam" id="PF00440">
    <property type="entry name" value="TetR_N"/>
    <property type="match status" value="1"/>
</dbReference>
<dbReference type="InterPro" id="IPR036271">
    <property type="entry name" value="Tet_transcr_reg_TetR-rel_C_sf"/>
</dbReference>
<evidence type="ECO:0000256" key="1">
    <source>
        <dbReference type="ARBA" id="ARBA00011738"/>
    </source>
</evidence>
<proteinExistence type="predicted"/>
<evidence type="ECO:0000256" key="4">
    <source>
        <dbReference type="ARBA" id="ARBA00023163"/>
    </source>
</evidence>
<evidence type="ECO:0000256" key="5">
    <source>
        <dbReference type="PROSITE-ProRule" id="PRU00335"/>
    </source>
</evidence>
<keyword evidence="8" id="KW-1185">Reference proteome</keyword>
<evidence type="ECO:0000256" key="2">
    <source>
        <dbReference type="ARBA" id="ARBA00023015"/>
    </source>
</evidence>
<dbReference type="Gene3D" id="1.10.357.10">
    <property type="entry name" value="Tetracycline Repressor, domain 2"/>
    <property type="match status" value="1"/>
</dbReference>
<dbReference type="SUPFAM" id="SSF46689">
    <property type="entry name" value="Homeodomain-like"/>
    <property type="match status" value="1"/>
</dbReference>
<keyword evidence="3 5" id="KW-0238">DNA-binding</keyword>
<evidence type="ECO:0000256" key="3">
    <source>
        <dbReference type="ARBA" id="ARBA00023125"/>
    </source>
</evidence>
<keyword evidence="2" id="KW-0805">Transcription regulation</keyword>
<dbReference type="RefSeq" id="WP_115316661.1">
    <property type="nucleotide sequence ID" value="NZ_AP022561.1"/>
</dbReference>
<reference evidence="7 8" key="1">
    <citation type="journal article" date="2019" name="Emerg. Microbes Infect.">
        <title>Comprehensive subspecies identification of 175 nontuberculous mycobacteria species based on 7547 genomic profiles.</title>
        <authorList>
            <person name="Matsumoto Y."/>
            <person name="Kinjo T."/>
            <person name="Motooka D."/>
            <person name="Nabeya D."/>
            <person name="Jung N."/>
            <person name="Uechi K."/>
            <person name="Horii T."/>
            <person name="Iida T."/>
            <person name="Fujita J."/>
            <person name="Nakamura S."/>
        </authorList>
    </citation>
    <scope>NUCLEOTIDE SEQUENCE [LARGE SCALE GENOMIC DNA]</scope>
    <source>
        <strain evidence="7 8">JCM 6376</strain>
    </source>
</reference>
<dbReference type="SUPFAM" id="SSF48498">
    <property type="entry name" value="Tetracyclin repressor-like, C-terminal domain"/>
    <property type="match status" value="1"/>
</dbReference>
<feature type="domain" description="HTH tetR-type" evidence="6">
    <location>
        <begin position="5"/>
        <end position="65"/>
    </location>
</feature>
<dbReference type="InterPro" id="IPR041467">
    <property type="entry name" value="Sco4008_C"/>
</dbReference>
<dbReference type="AlphaFoldDB" id="A0AAD1MBC4"/>
<dbReference type="InterPro" id="IPR050109">
    <property type="entry name" value="HTH-type_TetR-like_transc_reg"/>
</dbReference>
<evidence type="ECO:0000259" key="6">
    <source>
        <dbReference type="PROSITE" id="PS50977"/>
    </source>
</evidence>
<dbReference type="InterPro" id="IPR001647">
    <property type="entry name" value="HTH_TetR"/>
</dbReference>
<comment type="subunit">
    <text evidence="1">Homodimer.</text>
</comment>
<dbReference type="Proteomes" id="UP000467327">
    <property type="component" value="Chromosome"/>
</dbReference>
<accession>A0AAD1MBC4</accession>
<dbReference type="PANTHER" id="PTHR30328:SF54">
    <property type="entry name" value="HTH-TYPE TRANSCRIPTIONAL REPRESSOR SCO4008"/>
    <property type="match status" value="1"/>
</dbReference>
<dbReference type="GO" id="GO:0003677">
    <property type="term" value="F:DNA binding"/>
    <property type="evidence" value="ECO:0007669"/>
    <property type="project" value="UniProtKB-UniRule"/>
</dbReference>
<dbReference type="GO" id="GO:0045892">
    <property type="term" value="P:negative regulation of DNA-templated transcription"/>
    <property type="evidence" value="ECO:0007669"/>
    <property type="project" value="UniProtKB-ARBA"/>
</dbReference>
<evidence type="ECO:0000313" key="7">
    <source>
        <dbReference type="EMBL" id="BBX06556.1"/>
    </source>
</evidence>
<keyword evidence="4" id="KW-0804">Transcription</keyword>
<gene>
    <name evidence="7" type="ORF">MAIC_13590</name>
</gene>
<dbReference type="EMBL" id="AP022561">
    <property type="protein sequence ID" value="BBX06556.1"/>
    <property type="molecule type" value="Genomic_DNA"/>
</dbReference>
<organism evidence="7 8">
    <name type="scientific">Mycolicibacterium aichiense</name>
    <dbReference type="NCBI Taxonomy" id="1799"/>
    <lineage>
        <taxon>Bacteria</taxon>
        <taxon>Bacillati</taxon>
        <taxon>Actinomycetota</taxon>
        <taxon>Actinomycetes</taxon>
        <taxon>Mycobacteriales</taxon>
        <taxon>Mycobacteriaceae</taxon>
        <taxon>Mycolicibacterium</taxon>
    </lineage>
</organism>
<dbReference type="PROSITE" id="PS50977">
    <property type="entry name" value="HTH_TETR_2"/>
    <property type="match status" value="1"/>
</dbReference>
<evidence type="ECO:0000313" key="8">
    <source>
        <dbReference type="Proteomes" id="UP000467327"/>
    </source>
</evidence>
<dbReference type="InterPro" id="IPR009057">
    <property type="entry name" value="Homeodomain-like_sf"/>
</dbReference>
<sequence>MRSTSELREEILAAARSEFARHGFAGARIDRIATAASASKERLYAHFGDKETLFREVLATNVAEFFQAVRMLPDNVPEFVGGMFDLSVRRPEHHRMVSWAHLEGLTLEPPSADGLPLPQLALAAIEEAQTTGHVDASWDPTDLIVVLLGIALAWAHWPDPAADTTSAEALAGRRAAAVEAAARVIAPSAGTPPTASRST</sequence>
<protein>
    <recommendedName>
        <fullName evidence="6">HTH tetR-type domain-containing protein</fullName>
    </recommendedName>
</protein>
<dbReference type="PANTHER" id="PTHR30328">
    <property type="entry name" value="TRANSCRIPTIONAL REPRESSOR"/>
    <property type="match status" value="1"/>
</dbReference>
<dbReference type="KEGG" id="maic:MAIC_13590"/>
<name>A0AAD1MBC4_9MYCO</name>
<feature type="DNA-binding region" description="H-T-H motif" evidence="5">
    <location>
        <begin position="28"/>
        <end position="47"/>
    </location>
</feature>
<dbReference type="PRINTS" id="PR00455">
    <property type="entry name" value="HTHTETR"/>
</dbReference>
<dbReference type="Pfam" id="PF17926">
    <property type="entry name" value="TetR_C_21"/>
    <property type="match status" value="1"/>
</dbReference>
<dbReference type="FunFam" id="1.10.10.60:FF:000141">
    <property type="entry name" value="TetR family transcriptional regulator"/>
    <property type="match status" value="1"/>
</dbReference>